<name>A0A2P2JLM6_RHIMU</name>
<proteinExistence type="predicted"/>
<dbReference type="AlphaFoldDB" id="A0A2P2JLM6"/>
<organism evidence="1">
    <name type="scientific">Rhizophora mucronata</name>
    <name type="common">Asiatic mangrove</name>
    <dbReference type="NCBI Taxonomy" id="61149"/>
    <lineage>
        <taxon>Eukaryota</taxon>
        <taxon>Viridiplantae</taxon>
        <taxon>Streptophyta</taxon>
        <taxon>Embryophyta</taxon>
        <taxon>Tracheophyta</taxon>
        <taxon>Spermatophyta</taxon>
        <taxon>Magnoliopsida</taxon>
        <taxon>eudicotyledons</taxon>
        <taxon>Gunneridae</taxon>
        <taxon>Pentapetalae</taxon>
        <taxon>rosids</taxon>
        <taxon>fabids</taxon>
        <taxon>Malpighiales</taxon>
        <taxon>Rhizophoraceae</taxon>
        <taxon>Rhizophora</taxon>
    </lineage>
</organism>
<reference evidence="1" key="1">
    <citation type="submission" date="2018-02" db="EMBL/GenBank/DDBJ databases">
        <title>Rhizophora mucronata_Transcriptome.</title>
        <authorList>
            <person name="Meera S.P."/>
            <person name="Sreeshan A."/>
            <person name="Augustine A."/>
        </authorList>
    </citation>
    <scope>NUCLEOTIDE SEQUENCE</scope>
    <source>
        <tissue evidence="1">Leaf</tissue>
    </source>
</reference>
<dbReference type="EMBL" id="GGEC01013899">
    <property type="protein sequence ID" value="MBW94382.1"/>
    <property type="molecule type" value="Transcribed_RNA"/>
</dbReference>
<protein>
    <submittedName>
        <fullName evidence="1">Uncharacterized protein</fullName>
    </submittedName>
</protein>
<sequence>MCILLLLYSINIHWIPNRIIACKCKSFSLILT</sequence>
<accession>A0A2P2JLM6</accession>
<evidence type="ECO:0000313" key="1">
    <source>
        <dbReference type="EMBL" id="MBW94382.1"/>
    </source>
</evidence>